<dbReference type="Pfam" id="PF00702">
    <property type="entry name" value="Hydrolase"/>
    <property type="match status" value="1"/>
</dbReference>
<dbReference type="Gene3D" id="3.40.50.1000">
    <property type="entry name" value="HAD superfamily/HAD-like"/>
    <property type="match status" value="1"/>
</dbReference>
<dbReference type="SFLD" id="SFLDG01129">
    <property type="entry name" value="C1.5:_HAD__Beta-PGM__Phosphata"/>
    <property type="match status" value="1"/>
</dbReference>
<dbReference type="PANTHER" id="PTHR43611:SF3">
    <property type="entry name" value="FLAVIN MONONUCLEOTIDE HYDROLASE 1, CHLOROPLATIC"/>
    <property type="match status" value="1"/>
</dbReference>
<name>A0ABS5YGM3_9ACTN</name>
<keyword evidence="1" id="KW-0378">Hydrolase</keyword>
<dbReference type="PRINTS" id="PR00413">
    <property type="entry name" value="HADHALOGNASE"/>
</dbReference>
<dbReference type="GO" id="GO:0016787">
    <property type="term" value="F:hydrolase activity"/>
    <property type="evidence" value="ECO:0007669"/>
    <property type="project" value="UniProtKB-KW"/>
</dbReference>
<reference evidence="1 2" key="1">
    <citation type="submission" date="2021-06" db="EMBL/GenBank/DDBJ databases">
        <title>Actinoplanes lichenicola sp. nov., and Actinoplanes ovalisporus sp. nov., isolated from lichen in Thailand.</title>
        <authorList>
            <person name="Saeng-In P."/>
            <person name="Kanchanasin P."/>
            <person name="Yuki M."/>
            <person name="Kudo T."/>
            <person name="Ohkuma M."/>
            <person name="Phongsopitanun W."/>
            <person name="Tanasupawat S."/>
        </authorList>
    </citation>
    <scope>NUCLEOTIDE SEQUENCE [LARGE SCALE GENOMIC DNA]</scope>
    <source>
        <strain evidence="1 2">NBRC 110975</strain>
    </source>
</reference>
<dbReference type="NCBIfam" id="TIGR01509">
    <property type="entry name" value="HAD-SF-IA-v3"/>
    <property type="match status" value="1"/>
</dbReference>
<evidence type="ECO:0000313" key="1">
    <source>
        <dbReference type="EMBL" id="MBU2662136.1"/>
    </source>
</evidence>
<dbReference type="SFLD" id="SFLDS00003">
    <property type="entry name" value="Haloacid_Dehalogenase"/>
    <property type="match status" value="1"/>
</dbReference>
<dbReference type="RefSeq" id="WP_215784120.1">
    <property type="nucleotide sequence ID" value="NZ_JAHKKG010000001.1"/>
</dbReference>
<dbReference type="PANTHER" id="PTHR43611">
    <property type="entry name" value="ALPHA-D-GLUCOSE 1-PHOSPHATE PHOSPHATASE"/>
    <property type="match status" value="1"/>
</dbReference>
<evidence type="ECO:0000313" key="2">
    <source>
        <dbReference type="Proteomes" id="UP001519654"/>
    </source>
</evidence>
<dbReference type="InterPro" id="IPR036412">
    <property type="entry name" value="HAD-like_sf"/>
</dbReference>
<sequence>MPRERAQALLIDLDGVLRRWDPAPMIAVEVAHGLKPAALLETSMTWDIYRPAMAGEISDAEWMDLVAQRLPIDIEEARAAVAEWQAYRGEPDPEVLAFVREVRAGGRKVGLATNATDRLRGDLDTLGLAGEVDEVISSWEIKAHKPAPEFFEKACELIGFPPSVVLFVDDDDRAVRGARSAGLSAYRWSGTQHLPYLRKALDLPA</sequence>
<dbReference type="InterPro" id="IPR006439">
    <property type="entry name" value="HAD-SF_hydro_IA"/>
</dbReference>
<comment type="caution">
    <text evidence="1">The sequence shown here is derived from an EMBL/GenBank/DDBJ whole genome shotgun (WGS) entry which is preliminary data.</text>
</comment>
<gene>
    <name evidence="1" type="ORF">KOI35_01315</name>
</gene>
<organism evidence="1 2">
    <name type="scientific">Paractinoplanes bogorensis</name>
    <dbReference type="NCBI Taxonomy" id="1610840"/>
    <lineage>
        <taxon>Bacteria</taxon>
        <taxon>Bacillati</taxon>
        <taxon>Actinomycetota</taxon>
        <taxon>Actinomycetes</taxon>
        <taxon>Micromonosporales</taxon>
        <taxon>Micromonosporaceae</taxon>
        <taxon>Paractinoplanes</taxon>
    </lineage>
</organism>
<keyword evidence="2" id="KW-1185">Reference proteome</keyword>
<dbReference type="EMBL" id="JAHKKG010000001">
    <property type="protein sequence ID" value="MBU2662136.1"/>
    <property type="molecule type" value="Genomic_DNA"/>
</dbReference>
<protein>
    <submittedName>
        <fullName evidence="1">HAD-IA family hydrolase</fullName>
    </submittedName>
</protein>
<dbReference type="Proteomes" id="UP001519654">
    <property type="component" value="Unassembled WGS sequence"/>
</dbReference>
<proteinExistence type="predicted"/>
<accession>A0ABS5YGM3</accession>
<dbReference type="InterPro" id="IPR023214">
    <property type="entry name" value="HAD_sf"/>
</dbReference>
<dbReference type="SUPFAM" id="SSF56784">
    <property type="entry name" value="HAD-like"/>
    <property type="match status" value="1"/>
</dbReference>